<dbReference type="RefSeq" id="WP_022861596.1">
    <property type="nucleotide sequence ID" value="NZ_JGZD01000009.1"/>
</dbReference>
<keyword evidence="2 4" id="KW-0560">Oxidoreductase</keyword>
<organism evidence="4 5">
    <name type="scientific">Bifidobacterium minimum</name>
    <dbReference type="NCBI Taxonomy" id="1693"/>
    <lineage>
        <taxon>Bacteria</taxon>
        <taxon>Bacillati</taxon>
        <taxon>Actinomycetota</taxon>
        <taxon>Actinomycetes</taxon>
        <taxon>Bifidobacteriales</taxon>
        <taxon>Bifidobacteriaceae</taxon>
        <taxon>Bifidobacterium</taxon>
    </lineage>
</organism>
<reference evidence="4 5" key="1">
    <citation type="submission" date="2014-03" db="EMBL/GenBank/DDBJ databases">
        <title>Genomics of Bifidobacteria.</title>
        <authorList>
            <person name="Ventura M."/>
            <person name="Milani C."/>
            <person name="Lugli G.A."/>
        </authorList>
    </citation>
    <scope>NUCLEOTIDE SEQUENCE [LARGE SCALE GENOMIC DNA]</scope>
    <source>
        <strain evidence="4 5">LMG 11592</strain>
    </source>
</reference>
<feature type="domain" description="Flavodoxin-like fold" evidence="3">
    <location>
        <begin position="3"/>
        <end position="190"/>
    </location>
</feature>
<keyword evidence="5" id="KW-1185">Reference proteome</keyword>
<name>A0A087BMV4_9BIFI</name>
<evidence type="ECO:0000313" key="5">
    <source>
        <dbReference type="Proteomes" id="UP000029014"/>
    </source>
</evidence>
<proteinExistence type="inferred from homology"/>
<dbReference type="InterPro" id="IPR029039">
    <property type="entry name" value="Flavoprotein-like_sf"/>
</dbReference>
<evidence type="ECO:0000256" key="1">
    <source>
        <dbReference type="ARBA" id="ARBA00006252"/>
    </source>
</evidence>
<dbReference type="EC" id="1.10.99.2" evidence="4"/>
<dbReference type="Proteomes" id="UP000029014">
    <property type="component" value="Unassembled WGS sequence"/>
</dbReference>
<accession>A0A087BMV4</accession>
<dbReference type="AlphaFoldDB" id="A0A087BMV4"/>
<dbReference type="SUPFAM" id="SSF52218">
    <property type="entry name" value="Flavoproteins"/>
    <property type="match status" value="1"/>
</dbReference>
<sequence>MTSVLVITSNPDPASLTDTAGDAFATGARAAGADVDVLDLYDSGFNPVYTLADRLHYLGHGPVPRDVAAIQSRLEKADVIALVFPVYWYTMPAMVKGLFDRVVCRGFAYNPSGEPGALAGKTVRIIMLTGGSQGWYESDGIGEALDNQIRRQTLAKYCGVEDSRIVYIDNLISGDDDPERRQAVAEQLERLRVMGESLGSK</sequence>
<dbReference type="Gene3D" id="3.40.50.360">
    <property type="match status" value="1"/>
</dbReference>
<evidence type="ECO:0000259" key="3">
    <source>
        <dbReference type="Pfam" id="PF02525"/>
    </source>
</evidence>
<dbReference type="Pfam" id="PF02525">
    <property type="entry name" value="Flavodoxin_2"/>
    <property type="match status" value="1"/>
</dbReference>
<dbReference type="GO" id="GO:0003955">
    <property type="term" value="F:NAD(P)H dehydrogenase (quinone) activity"/>
    <property type="evidence" value="ECO:0007669"/>
    <property type="project" value="TreeGrafter"/>
</dbReference>
<dbReference type="eggNOG" id="COG2249">
    <property type="taxonomic scope" value="Bacteria"/>
</dbReference>
<dbReference type="PANTHER" id="PTHR10204">
    <property type="entry name" value="NAD P H OXIDOREDUCTASE-RELATED"/>
    <property type="match status" value="1"/>
</dbReference>
<comment type="similarity">
    <text evidence="1">Belongs to the NAD(P)H dehydrogenase (quinone) family.</text>
</comment>
<dbReference type="STRING" id="1693.BMIN_0248"/>
<comment type="caution">
    <text evidence="4">The sequence shown here is derived from an EMBL/GenBank/DDBJ whole genome shotgun (WGS) entry which is preliminary data.</text>
</comment>
<protein>
    <submittedName>
        <fullName evidence="4">NAD(P)H oxidoreductase</fullName>
        <ecNumber evidence="4">1.10.99.2</ecNumber>
    </submittedName>
</protein>
<evidence type="ECO:0000256" key="2">
    <source>
        <dbReference type="ARBA" id="ARBA00023002"/>
    </source>
</evidence>
<dbReference type="EMBL" id="JGZD01000009">
    <property type="protein sequence ID" value="KFI72354.1"/>
    <property type="molecule type" value="Genomic_DNA"/>
</dbReference>
<evidence type="ECO:0000313" key="4">
    <source>
        <dbReference type="EMBL" id="KFI72354.1"/>
    </source>
</evidence>
<dbReference type="InterPro" id="IPR003680">
    <property type="entry name" value="Flavodoxin_fold"/>
</dbReference>
<dbReference type="GO" id="GO:0005829">
    <property type="term" value="C:cytosol"/>
    <property type="evidence" value="ECO:0007669"/>
    <property type="project" value="TreeGrafter"/>
</dbReference>
<dbReference type="PANTHER" id="PTHR10204:SF34">
    <property type="entry name" value="NAD(P)H DEHYDROGENASE [QUINONE] 1 ISOFORM 1"/>
    <property type="match status" value="1"/>
</dbReference>
<gene>
    <name evidence="4" type="ORF">BMIN_0248</name>
</gene>
<dbReference type="InterPro" id="IPR051545">
    <property type="entry name" value="NAD(P)H_dehydrogenase_qn"/>
</dbReference>